<sequence>MKKFFAPTDSAFSRAALTLCVIALLTSVASSAFGQSSPSEEPAPDAGSEVAVPKSVPEADGVAEADSKTLPEVDELVEAPEDEPAAVEAHAGEDVEPAEVDPEDDTSWRIKPSGQPPIQVRRAVEQVTGSATRVAAAISGDGAAAKTPEEQSVERRVIERGGKLDEFKTKINFTQLKRIAGQMLTAGGGDQLVLTPYVSDPRWVEAMQLLKDDDCEDAHTLATEIVGEPEMHKEGEPAIRYALARIQMCTKEHEAAGKKTLKELAKAKDSVVAELARRRLGLPAGKDSSEKDEGLYLRDRINQAKRLARKGKVDEALQDLDTLDEEQTRWWHKYQVRSAQVEILERAGRLKDAARKMLGIYRVARDWNIGDAIEDRLERIQKRAGVEVLTFGERVDRMRDLIARGRYRKAREVSIENAKLRGVSGNEIKGWSFYRRALQEERQRDREKAAEMFEQAEKLVKDDAIRPRLYFGWARALRRLDRDTEAIKLYRRLCDEYPRHHLCDDAYFEAGRLSQYLGKHDDARDNFALVVGLFPFSEHVPQALWRGAFSAYLMEDYEAMQSPLEQIVAFYGDEQDASELTIGLKAQYWLGVAKLKAGDKEGARVALQKAIDKGPLTWYGRLAVARMEKAGFEARVSIPHSTLAATELKDLSTLRVPRDERLEVAAAYSRLGLYDDAISELREQVSIYPVPEHAHEFMAAVYLADDQPNYAHWIMKKHIDETGPGYHNLREWGVAFPTDFMELAHKYGAKYGVSPFLVQAIIRQESGFRPGVSSYAGAMGLMQLMPGTARYTQRQFLQQGGHLSRSEIVRPETNVKLGTMYIRIHTAFAADQIPLALAGYNAGPAPLESWFERYGERELDAWVESITYREARGYVRKVFTSYVTYAGLYGSGELPKISLEMPEKLREWGDVPEVDRVEEGEPVSWVLD</sequence>
<accession>A0A5B8Y6Z8</accession>
<evidence type="ECO:0000259" key="4">
    <source>
        <dbReference type="Pfam" id="PF01464"/>
    </source>
</evidence>
<evidence type="ECO:0000256" key="2">
    <source>
        <dbReference type="SAM" id="MobiDB-lite"/>
    </source>
</evidence>
<dbReference type="PANTHER" id="PTHR37423">
    <property type="entry name" value="SOLUBLE LYTIC MUREIN TRANSGLYCOSYLASE-RELATED"/>
    <property type="match status" value="1"/>
</dbReference>
<feature type="signal peptide" evidence="3">
    <location>
        <begin position="1"/>
        <end position="32"/>
    </location>
</feature>
<dbReference type="InterPro" id="IPR011990">
    <property type="entry name" value="TPR-like_helical_dom_sf"/>
</dbReference>
<dbReference type="InterPro" id="IPR023346">
    <property type="entry name" value="Lysozyme-like_dom_sf"/>
</dbReference>
<dbReference type="RefSeq" id="WP_141197374.1">
    <property type="nucleotide sequence ID" value="NZ_CP041186.1"/>
</dbReference>
<proteinExistence type="inferred from homology"/>
<feature type="compositionally biased region" description="Acidic residues" evidence="2">
    <location>
        <begin position="94"/>
        <end position="105"/>
    </location>
</feature>
<dbReference type="Pfam" id="PF01464">
    <property type="entry name" value="SLT"/>
    <property type="match status" value="1"/>
</dbReference>
<keyword evidence="3" id="KW-0732">Signal</keyword>
<dbReference type="GO" id="GO:0000270">
    <property type="term" value="P:peptidoglycan metabolic process"/>
    <property type="evidence" value="ECO:0007669"/>
    <property type="project" value="InterPro"/>
</dbReference>
<dbReference type="SUPFAM" id="SSF48452">
    <property type="entry name" value="TPR-like"/>
    <property type="match status" value="1"/>
</dbReference>
<keyword evidence="6" id="KW-1185">Reference proteome</keyword>
<dbReference type="Gene3D" id="1.25.40.10">
    <property type="entry name" value="Tetratricopeptide repeat domain"/>
    <property type="match status" value="2"/>
</dbReference>
<feature type="chain" id="PRO_5030106291" evidence="3">
    <location>
        <begin position="33"/>
        <end position="928"/>
    </location>
</feature>
<evidence type="ECO:0000313" key="6">
    <source>
        <dbReference type="Proteomes" id="UP000315995"/>
    </source>
</evidence>
<dbReference type="InterPro" id="IPR008258">
    <property type="entry name" value="Transglycosylase_SLT_dom_1"/>
</dbReference>
<dbReference type="GO" id="GO:0008933">
    <property type="term" value="F:peptidoglycan lytic transglycosylase activity"/>
    <property type="evidence" value="ECO:0007669"/>
    <property type="project" value="InterPro"/>
</dbReference>
<dbReference type="PANTHER" id="PTHR37423:SF2">
    <property type="entry name" value="MEMBRANE-BOUND LYTIC MUREIN TRANSGLYCOSYLASE C"/>
    <property type="match status" value="1"/>
</dbReference>
<dbReference type="AlphaFoldDB" id="A0A4Y6PRB6"/>
<dbReference type="GO" id="GO:0016020">
    <property type="term" value="C:membrane"/>
    <property type="evidence" value="ECO:0007669"/>
    <property type="project" value="InterPro"/>
</dbReference>
<evidence type="ECO:0000256" key="1">
    <source>
        <dbReference type="ARBA" id="ARBA00007734"/>
    </source>
</evidence>
<accession>A0A4Y6PRB6</accession>
<dbReference type="InterPro" id="IPR000189">
    <property type="entry name" value="Transglyc_AS"/>
</dbReference>
<dbReference type="PROSITE" id="PS00922">
    <property type="entry name" value="TRANSGLYCOSYLASE"/>
    <property type="match status" value="1"/>
</dbReference>
<dbReference type="Gene3D" id="1.10.530.10">
    <property type="match status" value="1"/>
</dbReference>
<evidence type="ECO:0000313" key="5">
    <source>
        <dbReference type="EMBL" id="QDG50882.1"/>
    </source>
</evidence>
<organism evidence="5 6">
    <name type="scientific">Persicimonas caeni</name>
    <dbReference type="NCBI Taxonomy" id="2292766"/>
    <lineage>
        <taxon>Bacteria</taxon>
        <taxon>Deltaproteobacteria</taxon>
        <taxon>Bradymonadales</taxon>
        <taxon>Bradymonadaceae</taxon>
        <taxon>Persicimonas</taxon>
    </lineage>
</organism>
<evidence type="ECO:0000256" key="3">
    <source>
        <dbReference type="SAM" id="SignalP"/>
    </source>
</evidence>
<gene>
    <name evidence="5" type="ORF">FIV42_09095</name>
</gene>
<protein>
    <submittedName>
        <fullName evidence="5">Tetratricopeptide repeat protein</fullName>
    </submittedName>
</protein>
<feature type="region of interest" description="Disordered" evidence="2">
    <location>
        <begin position="32"/>
        <end position="68"/>
    </location>
</feature>
<dbReference type="OrthoDB" id="9781970at2"/>
<feature type="domain" description="Transglycosylase SLT" evidence="4">
    <location>
        <begin position="743"/>
        <end position="860"/>
    </location>
</feature>
<dbReference type="Proteomes" id="UP000315995">
    <property type="component" value="Chromosome"/>
</dbReference>
<dbReference type="CDD" id="cd13401">
    <property type="entry name" value="Slt70-like"/>
    <property type="match status" value="1"/>
</dbReference>
<dbReference type="EMBL" id="CP041186">
    <property type="protein sequence ID" value="QDG50882.1"/>
    <property type="molecule type" value="Genomic_DNA"/>
</dbReference>
<feature type="region of interest" description="Disordered" evidence="2">
    <location>
        <begin position="80"/>
        <end position="114"/>
    </location>
</feature>
<reference evidence="5 6" key="1">
    <citation type="submission" date="2019-06" db="EMBL/GenBank/DDBJ databases">
        <title>Persicimonas caeni gen. nov., sp. nov., a predatory bacterium isolated from solar saltern.</title>
        <authorList>
            <person name="Wang S."/>
        </authorList>
    </citation>
    <scope>NUCLEOTIDE SEQUENCE [LARGE SCALE GENOMIC DNA]</scope>
    <source>
        <strain evidence="5 6">YN101</strain>
    </source>
</reference>
<name>A0A4Y6PRB6_PERCE</name>
<dbReference type="InterPro" id="IPR019734">
    <property type="entry name" value="TPR_rpt"/>
</dbReference>
<dbReference type="Pfam" id="PF13174">
    <property type="entry name" value="TPR_6"/>
    <property type="match status" value="2"/>
</dbReference>
<dbReference type="SMART" id="SM00028">
    <property type="entry name" value="TPR"/>
    <property type="match status" value="5"/>
</dbReference>
<dbReference type="SUPFAM" id="SSF53955">
    <property type="entry name" value="Lysozyme-like"/>
    <property type="match status" value="1"/>
</dbReference>
<comment type="similarity">
    <text evidence="1">Belongs to the transglycosylase Slt family.</text>
</comment>